<proteinExistence type="predicted"/>
<dbReference type="AlphaFoldDB" id="A0AAV0W758"/>
<keyword evidence="2" id="KW-1185">Reference proteome</keyword>
<evidence type="ECO:0000313" key="1">
    <source>
        <dbReference type="EMBL" id="CAI6351679.1"/>
    </source>
</evidence>
<comment type="caution">
    <text evidence="1">The sequence shown here is derived from an EMBL/GenBank/DDBJ whole genome shotgun (WGS) entry which is preliminary data.</text>
</comment>
<evidence type="ECO:0000313" key="2">
    <source>
        <dbReference type="Proteomes" id="UP001160148"/>
    </source>
</evidence>
<reference evidence="1 2" key="1">
    <citation type="submission" date="2023-01" db="EMBL/GenBank/DDBJ databases">
        <authorList>
            <person name="Whitehead M."/>
        </authorList>
    </citation>
    <scope>NUCLEOTIDE SEQUENCE [LARGE SCALE GENOMIC DNA]</scope>
</reference>
<organism evidence="1 2">
    <name type="scientific">Macrosiphum euphorbiae</name>
    <name type="common">potato aphid</name>
    <dbReference type="NCBI Taxonomy" id="13131"/>
    <lineage>
        <taxon>Eukaryota</taxon>
        <taxon>Metazoa</taxon>
        <taxon>Ecdysozoa</taxon>
        <taxon>Arthropoda</taxon>
        <taxon>Hexapoda</taxon>
        <taxon>Insecta</taxon>
        <taxon>Pterygota</taxon>
        <taxon>Neoptera</taxon>
        <taxon>Paraneoptera</taxon>
        <taxon>Hemiptera</taxon>
        <taxon>Sternorrhyncha</taxon>
        <taxon>Aphidomorpha</taxon>
        <taxon>Aphidoidea</taxon>
        <taxon>Aphididae</taxon>
        <taxon>Macrosiphini</taxon>
        <taxon>Macrosiphum</taxon>
    </lineage>
</organism>
<accession>A0AAV0W758</accession>
<protein>
    <submittedName>
        <fullName evidence="1">Uncharacterized protein</fullName>
    </submittedName>
</protein>
<gene>
    <name evidence="1" type="ORF">MEUPH1_LOCUS8005</name>
</gene>
<name>A0AAV0W758_9HEMI</name>
<dbReference type="Proteomes" id="UP001160148">
    <property type="component" value="Unassembled WGS sequence"/>
</dbReference>
<dbReference type="EMBL" id="CARXXK010000001">
    <property type="protein sequence ID" value="CAI6351679.1"/>
    <property type="molecule type" value="Genomic_DNA"/>
</dbReference>
<sequence length="70" mass="7845">MIRSACGSNDHPDAILFIQMFRLLSTYLLVNPPKGANVSSGDMINTLLNIKDITNTNERAQRINQELDQI</sequence>